<feature type="transmembrane region" description="Helical" evidence="1">
    <location>
        <begin position="360"/>
        <end position="382"/>
    </location>
</feature>
<feature type="domain" description="HD-GYP" evidence="2">
    <location>
        <begin position="451"/>
        <end position="661"/>
    </location>
</feature>
<keyword evidence="1" id="KW-1133">Transmembrane helix</keyword>
<dbReference type="AlphaFoldDB" id="S0G3Z1"/>
<keyword evidence="4" id="KW-1185">Reference proteome</keyword>
<dbReference type="InterPro" id="IPR007890">
    <property type="entry name" value="CHASE2"/>
</dbReference>
<dbReference type="PANTHER" id="PTHR45228:SF5">
    <property type="entry name" value="CYCLIC DI-GMP PHOSPHODIESTERASE VC_1348-RELATED"/>
    <property type="match status" value="1"/>
</dbReference>
<dbReference type="Gene3D" id="1.10.3210.10">
    <property type="entry name" value="Hypothetical protein af1432"/>
    <property type="match status" value="1"/>
</dbReference>
<evidence type="ECO:0000313" key="4">
    <source>
        <dbReference type="Proteomes" id="UP000014216"/>
    </source>
</evidence>
<dbReference type="SMART" id="SM00471">
    <property type="entry name" value="HDc"/>
    <property type="match status" value="1"/>
</dbReference>
<organism evidence="3 4">
    <name type="scientific">Desulfotignum phosphitoxidans DSM 13687</name>
    <dbReference type="NCBI Taxonomy" id="1286635"/>
    <lineage>
        <taxon>Bacteria</taxon>
        <taxon>Pseudomonadati</taxon>
        <taxon>Thermodesulfobacteriota</taxon>
        <taxon>Desulfobacteria</taxon>
        <taxon>Desulfobacterales</taxon>
        <taxon>Desulfobacteraceae</taxon>
        <taxon>Desulfotignum</taxon>
    </lineage>
</organism>
<dbReference type="Pfam" id="PF13487">
    <property type="entry name" value="HD_5"/>
    <property type="match status" value="1"/>
</dbReference>
<reference evidence="3 4" key="1">
    <citation type="journal article" date="2013" name="Genome Announc.">
        <title>Draft Genome Sequence of Desulfotignum phosphitoxidans DSM 13687 Strain FiPS-3.</title>
        <authorList>
            <person name="Poehlein A."/>
            <person name="Daniel R."/>
            <person name="Simeonova D.D."/>
        </authorList>
    </citation>
    <scope>NUCLEOTIDE SEQUENCE [LARGE SCALE GENOMIC DNA]</scope>
    <source>
        <strain evidence="3 4">DSM 13687</strain>
    </source>
</reference>
<protein>
    <submittedName>
        <fullName evidence="3">Ammonia uptake protein, AmtB</fullName>
    </submittedName>
</protein>
<keyword evidence="1" id="KW-0472">Membrane</keyword>
<accession>S0G3Z1</accession>
<dbReference type="PANTHER" id="PTHR45228">
    <property type="entry name" value="CYCLIC DI-GMP PHOSPHODIESTERASE TM_0186-RELATED"/>
    <property type="match status" value="1"/>
</dbReference>
<comment type="caution">
    <text evidence="3">The sequence shown here is derived from an EMBL/GenBank/DDBJ whole genome shotgun (WGS) entry which is preliminary data.</text>
</comment>
<feature type="transmembrane region" description="Helical" evidence="1">
    <location>
        <begin position="389"/>
        <end position="409"/>
    </location>
</feature>
<dbReference type="InterPro" id="IPR003607">
    <property type="entry name" value="HD/PDEase_dom"/>
</dbReference>
<keyword evidence="1" id="KW-0812">Transmembrane</keyword>
<dbReference type="SUPFAM" id="SSF109604">
    <property type="entry name" value="HD-domain/PDEase-like"/>
    <property type="match status" value="1"/>
</dbReference>
<evidence type="ECO:0000313" key="3">
    <source>
        <dbReference type="EMBL" id="EMS78566.1"/>
    </source>
</evidence>
<gene>
    <name evidence="3" type="primary">amtB</name>
    <name evidence="3" type="ORF">Dpo_7c00360</name>
</gene>
<dbReference type="InterPro" id="IPR052020">
    <property type="entry name" value="Cyclic_di-GMP/3'3'-cGAMP_PDE"/>
</dbReference>
<sequence length="667" mass="74157">MESPPKIELSRRIRTIWAGTILMITLIIALAASSENGFLQSLDHFFYDRYMRMGASSALRSNDENQITIVDIDEPSLAAVGQWPWPRYRLARLIRLIHQSEPRAMALDILFPEPDQTSLQNIIQRLETDLNVHLPVTDMPRGMENNDIFFGSVLAETPMVGARFFHFNHTGKGGVCKQTTVEITDPDNLLSLHQATGALCNTPAIETRLKNTGFINSQYDLDGLLRRIPLLIRYGSQIFPHLSLALFLEAQGISTTRVIQTRTGPCIAAGTCQIPVTREGYAAIRFTRPGFSFSYLSAVDILNRQFEKSDLRDRIVLVGSSAMGLNDIHQTVLDPHFPGVEISAVVVDNILKNNLIILPAWAGVLKGVACMLTGLFMGGLFYRFIGPGMLFSASLAWAAGLTGASLIAYREASVFISPAAPIVTVLILFSLISLCRFAMEKRAAFTWYRQLSSAQQLTMEAMVSMVETRDPETGEHIVRTQHYARAIAEHLRDTGFFKEILTEKFIKNLFLSVPLHDIGKVGTPDRILLKPGRLTQEEFEIMKLHAKHGRTIITRAAKDHQGSNFLALGSQIAGTHHEKWNGKGYPSGLAGTQIPLAGRIMAIADVYDALISERCYKPPFSHDKAMAIILEEKGNSFDPVIVDAFCQIEDKILEIARAFQDTEEYPA</sequence>
<dbReference type="CDD" id="cd00077">
    <property type="entry name" value="HDc"/>
    <property type="match status" value="1"/>
</dbReference>
<dbReference type="InterPro" id="IPR037522">
    <property type="entry name" value="HD_GYP_dom"/>
</dbReference>
<feature type="transmembrane region" description="Helical" evidence="1">
    <location>
        <begin position="12"/>
        <end position="32"/>
    </location>
</feature>
<dbReference type="Pfam" id="PF05226">
    <property type="entry name" value="CHASE2"/>
    <property type="match status" value="1"/>
</dbReference>
<evidence type="ECO:0000256" key="1">
    <source>
        <dbReference type="SAM" id="Phobius"/>
    </source>
</evidence>
<evidence type="ECO:0000259" key="2">
    <source>
        <dbReference type="PROSITE" id="PS51832"/>
    </source>
</evidence>
<dbReference type="SMART" id="SM01080">
    <property type="entry name" value="CHASE2"/>
    <property type="match status" value="1"/>
</dbReference>
<dbReference type="PROSITE" id="PS51832">
    <property type="entry name" value="HD_GYP"/>
    <property type="match status" value="1"/>
</dbReference>
<dbReference type="Proteomes" id="UP000014216">
    <property type="component" value="Unassembled WGS sequence"/>
</dbReference>
<name>S0G3Z1_9BACT</name>
<dbReference type="EMBL" id="APJX01000007">
    <property type="protein sequence ID" value="EMS78566.1"/>
    <property type="molecule type" value="Genomic_DNA"/>
</dbReference>
<proteinExistence type="predicted"/>
<feature type="transmembrane region" description="Helical" evidence="1">
    <location>
        <begin position="415"/>
        <end position="439"/>
    </location>
</feature>